<sequence>MILTNARLRGRAGLWDVEIADGLVRRVGAVVETGAVQTGAAPADAVPTDDVSPSSSDERDTVVDLSGRVVVPGMVESHLHLDKAWLGGPAGGVGLAGAIVWTTRRKASFTVEDVASRAEHVARLAASNGTTLIRAHTEVDPGVGLVGVQGCSRPPPASHH</sequence>
<feature type="region of interest" description="Disordered" evidence="1">
    <location>
        <begin position="38"/>
        <end position="59"/>
    </location>
</feature>
<dbReference type="SUPFAM" id="SSF51338">
    <property type="entry name" value="Composite domain of metallo-dependent hydrolases"/>
    <property type="match status" value="1"/>
</dbReference>
<name>A0ABQ6I0A9_9MICO</name>
<dbReference type="PANTHER" id="PTHR32027:SF9">
    <property type="entry name" value="BLL3847 PROTEIN"/>
    <property type="match status" value="1"/>
</dbReference>
<dbReference type="InterPro" id="IPR032466">
    <property type="entry name" value="Metal_Hydrolase"/>
</dbReference>
<dbReference type="Gene3D" id="2.30.40.10">
    <property type="entry name" value="Urease, subunit C, domain 1"/>
    <property type="match status" value="1"/>
</dbReference>
<protein>
    <recommendedName>
        <fullName evidence="2">Amidohydrolase 3 domain-containing protein</fullName>
    </recommendedName>
</protein>
<organism evidence="3 4">
    <name type="scientific">Luteimicrobium album</name>
    <dbReference type="NCBI Taxonomy" id="1054550"/>
    <lineage>
        <taxon>Bacteria</taxon>
        <taxon>Bacillati</taxon>
        <taxon>Actinomycetota</taxon>
        <taxon>Actinomycetes</taxon>
        <taxon>Micrococcales</taxon>
        <taxon>Luteimicrobium</taxon>
    </lineage>
</organism>
<evidence type="ECO:0000313" key="4">
    <source>
        <dbReference type="Proteomes" id="UP001157091"/>
    </source>
</evidence>
<dbReference type="PANTHER" id="PTHR32027">
    <property type="entry name" value="CYTOSINE DEAMINASE"/>
    <property type="match status" value="1"/>
</dbReference>
<gene>
    <name evidence="3" type="ORF">GCM10025864_18850</name>
</gene>
<dbReference type="EMBL" id="BSUK01000001">
    <property type="protein sequence ID" value="GMA24126.1"/>
    <property type="molecule type" value="Genomic_DNA"/>
</dbReference>
<dbReference type="InterPro" id="IPR013108">
    <property type="entry name" value="Amidohydro_3"/>
</dbReference>
<dbReference type="Gene3D" id="3.20.20.140">
    <property type="entry name" value="Metal-dependent hydrolases"/>
    <property type="match status" value="1"/>
</dbReference>
<keyword evidence="4" id="KW-1185">Reference proteome</keyword>
<proteinExistence type="predicted"/>
<dbReference type="Proteomes" id="UP001157091">
    <property type="component" value="Unassembled WGS sequence"/>
</dbReference>
<dbReference type="InterPro" id="IPR052349">
    <property type="entry name" value="Metallo-hydrolase_Enzymes"/>
</dbReference>
<evidence type="ECO:0000313" key="3">
    <source>
        <dbReference type="EMBL" id="GMA24126.1"/>
    </source>
</evidence>
<dbReference type="SUPFAM" id="SSF51556">
    <property type="entry name" value="Metallo-dependent hydrolases"/>
    <property type="match status" value="1"/>
</dbReference>
<feature type="domain" description="Amidohydrolase 3" evidence="2">
    <location>
        <begin position="62"/>
        <end position="88"/>
    </location>
</feature>
<dbReference type="InterPro" id="IPR011059">
    <property type="entry name" value="Metal-dep_hydrolase_composite"/>
</dbReference>
<evidence type="ECO:0000259" key="2">
    <source>
        <dbReference type="Pfam" id="PF07969"/>
    </source>
</evidence>
<feature type="compositionally biased region" description="Low complexity" evidence="1">
    <location>
        <begin position="40"/>
        <end position="55"/>
    </location>
</feature>
<comment type="caution">
    <text evidence="3">The sequence shown here is derived from an EMBL/GenBank/DDBJ whole genome shotgun (WGS) entry which is preliminary data.</text>
</comment>
<reference evidence="4" key="1">
    <citation type="journal article" date="2019" name="Int. J. Syst. Evol. Microbiol.">
        <title>The Global Catalogue of Microorganisms (GCM) 10K type strain sequencing project: providing services to taxonomists for standard genome sequencing and annotation.</title>
        <authorList>
            <consortium name="The Broad Institute Genomics Platform"/>
            <consortium name="The Broad Institute Genome Sequencing Center for Infectious Disease"/>
            <person name="Wu L."/>
            <person name="Ma J."/>
        </authorList>
    </citation>
    <scope>NUCLEOTIDE SEQUENCE [LARGE SCALE GENOMIC DNA]</scope>
    <source>
        <strain evidence="4">NBRC 106348</strain>
    </source>
</reference>
<accession>A0ABQ6I0A9</accession>
<dbReference type="Pfam" id="PF07969">
    <property type="entry name" value="Amidohydro_3"/>
    <property type="match status" value="1"/>
</dbReference>
<dbReference type="RefSeq" id="WP_284293003.1">
    <property type="nucleotide sequence ID" value="NZ_BSUK01000001.1"/>
</dbReference>
<evidence type="ECO:0000256" key="1">
    <source>
        <dbReference type="SAM" id="MobiDB-lite"/>
    </source>
</evidence>